<dbReference type="AlphaFoldDB" id="A0A1R3R9P4"/>
<keyword evidence="14" id="KW-1185">Reference proteome</keyword>
<evidence type="ECO:0000256" key="4">
    <source>
        <dbReference type="ARBA" id="ARBA00012763"/>
    </source>
</evidence>
<keyword evidence="6" id="KW-0001">2Fe-2S</keyword>
<dbReference type="STRING" id="602072.A0A1R3R9P4"/>
<comment type="pathway">
    <text evidence="2">Amine and polyamine biosynthesis; betaine biosynthesis via choline pathway; betaine aldehyde from choline (monooxygenase route): step 1/1.</text>
</comment>
<evidence type="ECO:0000256" key="8">
    <source>
        <dbReference type="ARBA" id="ARBA00023002"/>
    </source>
</evidence>
<evidence type="ECO:0000256" key="2">
    <source>
        <dbReference type="ARBA" id="ARBA00004866"/>
    </source>
</evidence>
<keyword evidence="8" id="KW-0560">Oxidoreductase</keyword>
<dbReference type="InterPro" id="IPR036922">
    <property type="entry name" value="Rieske_2Fe-2S_sf"/>
</dbReference>
<dbReference type="PROSITE" id="PS51296">
    <property type="entry name" value="RIESKE"/>
    <property type="match status" value="1"/>
</dbReference>
<dbReference type="SUPFAM" id="SSF50022">
    <property type="entry name" value="ISP domain"/>
    <property type="match status" value="2"/>
</dbReference>
<dbReference type="InterPro" id="IPR015879">
    <property type="entry name" value="Ring_hydroxy_dOase_asu_C_dom"/>
</dbReference>
<evidence type="ECO:0000256" key="11">
    <source>
        <dbReference type="ARBA" id="ARBA00049097"/>
    </source>
</evidence>
<evidence type="ECO:0000256" key="3">
    <source>
        <dbReference type="ARBA" id="ARBA00010848"/>
    </source>
</evidence>
<accession>A0A1R3R9P4</accession>
<dbReference type="GO" id="GO:0019133">
    <property type="term" value="F:choline monooxygenase activity"/>
    <property type="evidence" value="ECO:0007669"/>
    <property type="project" value="UniProtKB-EC"/>
</dbReference>
<organism evidence="13 14">
    <name type="scientific">Aspergillus carbonarius (strain ITEM 5010)</name>
    <dbReference type="NCBI Taxonomy" id="602072"/>
    <lineage>
        <taxon>Eukaryota</taxon>
        <taxon>Fungi</taxon>
        <taxon>Dikarya</taxon>
        <taxon>Ascomycota</taxon>
        <taxon>Pezizomycotina</taxon>
        <taxon>Eurotiomycetes</taxon>
        <taxon>Eurotiomycetidae</taxon>
        <taxon>Eurotiales</taxon>
        <taxon>Aspergillaceae</taxon>
        <taxon>Aspergillus</taxon>
        <taxon>Aspergillus subgen. Circumdati</taxon>
    </lineage>
</organism>
<dbReference type="Gene3D" id="2.102.10.10">
    <property type="entry name" value="Rieske [2Fe-2S] iron-sulphur domain"/>
    <property type="match status" value="1"/>
</dbReference>
<dbReference type="InterPro" id="IPR017941">
    <property type="entry name" value="Rieske_2Fe-2S"/>
</dbReference>
<keyword evidence="10" id="KW-0411">Iron-sulfur</keyword>
<dbReference type="VEuPathDB" id="FungiDB:ASPCADRAFT_9998"/>
<dbReference type="Proteomes" id="UP000188318">
    <property type="component" value="Unassembled WGS sequence"/>
</dbReference>
<dbReference type="GO" id="GO:0051537">
    <property type="term" value="F:2 iron, 2 sulfur cluster binding"/>
    <property type="evidence" value="ECO:0007669"/>
    <property type="project" value="UniProtKB-KW"/>
</dbReference>
<keyword evidence="9" id="KW-0408">Iron</keyword>
<dbReference type="OrthoDB" id="426882at2759"/>
<dbReference type="Pfam" id="PF00355">
    <property type="entry name" value="Rieske"/>
    <property type="match status" value="1"/>
</dbReference>
<dbReference type="PANTHER" id="PTHR43756">
    <property type="entry name" value="CHOLINE MONOOXYGENASE, CHLOROPLASTIC"/>
    <property type="match status" value="1"/>
</dbReference>
<comment type="function">
    <text evidence="1">Catalyzes the first step of the osmoprotectant glycine betaine synthesis.</text>
</comment>
<feature type="domain" description="Rieske" evidence="12">
    <location>
        <begin position="441"/>
        <end position="527"/>
    </location>
</feature>
<dbReference type="EC" id="1.14.15.7" evidence="4"/>
<dbReference type="GO" id="GO:0019285">
    <property type="term" value="P:glycine betaine biosynthetic process from choline"/>
    <property type="evidence" value="ECO:0007669"/>
    <property type="project" value="UniProtKB-UniPathway"/>
</dbReference>
<dbReference type="CDD" id="cd00680">
    <property type="entry name" value="RHO_alpha_C"/>
    <property type="match status" value="1"/>
</dbReference>
<dbReference type="Pfam" id="PF00848">
    <property type="entry name" value="Ring_hydroxyl_A"/>
    <property type="match status" value="2"/>
</dbReference>
<evidence type="ECO:0000256" key="6">
    <source>
        <dbReference type="ARBA" id="ARBA00022714"/>
    </source>
</evidence>
<dbReference type="GO" id="GO:0005506">
    <property type="term" value="F:iron ion binding"/>
    <property type="evidence" value="ECO:0007669"/>
    <property type="project" value="InterPro"/>
</dbReference>
<reference evidence="14" key="1">
    <citation type="journal article" date="2017" name="Genome Biol.">
        <title>Comparative genomics reveals high biological diversity and specific adaptations in the industrially and medically important fungal genus Aspergillus.</title>
        <authorList>
            <person name="de Vries R.P."/>
            <person name="Riley R."/>
            <person name="Wiebenga A."/>
            <person name="Aguilar-Osorio G."/>
            <person name="Amillis S."/>
            <person name="Uchima C.A."/>
            <person name="Anderluh G."/>
            <person name="Asadollahi M."/>
            <person name="Askin M."/>
            <person name="Barry K."/>
            <person name="Battaglia E."/>
            <person name="Bayram O."/>
            <person name="Benocci T."/>
            <person name="Braus-Stromeyer S.A."/>
            <person name="Caldana C."/>
            <person name="Canovas D."/>
            <person name="Cerqueira G.C."/>
            <person name="Chen F."/>
            <person name="Chen W."/>
            <person name="Choi C."/>
            <person name="Clum A."/>
            <person name="Dos Santos R.A."/>
            <person name="Damasio A.R."/>
            <person name="Diallinas G."/>
            <person name="Emri T."/>
            <person name="Fekete E."/>
            <person name="Flipphi M."/>
            <person name="Freyberg S."/>
            <person name="Gallo A."/>
            <person name="Gournas C."/>
            <person name="Habgood R."/>
            <person name="Hainaut M."/>
            <person name="Harispe M.L."/>
            <person name="Henrissat B."/>
            <person name="Hilden K.S."/>
            <person name="Hope R."/>
            <person name="Hossain A."/>
            <person name="Karabika E."/>
            <person name="Karaffa L."/>
            <person name="Karanyi Z."/>
            <person name="Krasevec N."/>
            <person name="Kuo A."/>
            <person name="Kusch H."/>
            <person name="LaButti K."/>
            <person name="Lagendijk E.L."/>
            <person name="Lapidus A."/>
            <person name="Levasseur A."/>
            <person name="Lindquist E."/>
            <person name="Lipzen A."/>
            <person name="Logrieco A.F."/>
            <person name="MacCabe A."/>
            <person name="Maekelae M.R."/>
            <person name="Malavazi I."/>
            <person name="Melin P."/>
            <person name="Meyer V."/>
            <person name="Mielnichuk N."/>
            <person name="Miskei M."/>
            <person name="Molnar A.P."/>
            <person name="Mule G."/>
            <person name="Ngan C.Y."/>
            <person name="Orejas M."/>
            <person name="Orosz E."/>
            <person name="Ouedraogo J.P."/>
            <person name="Overkamp K.M."/>
            <person name="Park H.-S."/>
            <person name="Perrone G."/>
            <person name="Piumi F."/>
            <person name="Punt P.J."/>
            <person name="Ram A.F."/>
            <person name="Ramon A."/>
            <person name="Rauscher S."/>
            <person name="Record E."/>
            <person name="Riano-Pachon D.M."/>
            <person name="Robert V."/>
            <person name="Roehrig J."/>
            <person name="Ruller R."/>
            <person name="Salamov A."/>
            <person name="Salih N.S."/>
            <person name="Samson R.A."/>
            <person name="Sandor E."/>
            <person name="Sanguinetti M."/>
            <person name="Schuetze T."/>
            <person name="Sepcic K."/>
            <person name="Shelest E."/>
            <person name="Sherlock G."/>
            <person name="Sophianopoulou V."/>
            <person name="Squina F.M."/>
            <person name="Sun H."/>
            <person name="Susca A."/>
            <person name="Todd R.B."/>
            <person name="Tsang A."/>
            <person name="Unkles S.E."/>
            <person name="van de Wiele N."/>
            <person name="van Rossen-Uffink D."/>
            <person name="Oliveira J.V."/>
            <person name="Vesth T.C."/>
            <person name="Visser J."/>
            <person name="Yu J.-H."/>
            <person name="Zhou M."/>
            <person name="Andersen M.R."/>
            <person name="Archer D.B."/>
            <person name="Baker S.E."/>
            <person name="Benoit I."/>
            <person name="Brakhage A.A."/>
            <person name="Braus G.H."/>
            <person name="Fischer R."/>
            <person name="Frisvad J.C."/>
            <person name="Goldman G.H."/>
            <person name="Houbraken J."/>
            <person name="Oakley B."/>
            <person name="Pocsi I."/>
            <person name="Scazzocchio C."/>
            <person name="Seiboth B."/>
            <person name="vanKuyk P.A."/>
            <person name="Wortman J."/>
            <person name="Dyer P.S."/>
            <person name="Grigoriev I.V."/>
        </authorList>
    </citation>
    <scope>NUCLEOTIDE SEQUENCE [LARGE SCALE GENOMIC DNA]</scope>
    <source>
        <strain evidence="14">ITEM 5010</strain>
    </source>
</reference>
<evidence type="ECO:0000313" key="14">
    <source>
        <dbReference type="Proteomes" id="UP000188318"/>
    </source>
</evidence>
<proteinExistence type="inferred from homology"/>
<sequence>MSELMCTLPASWYCSPPLYQLERRAIFLKSWYLMGPVTRFCDIGAKVEYEIAQRSIHISRSSGDGPFPGQDEIQVICAQSGRPLRHHVTPTGLVFATLSDEAPSFNEYFPALEPLLQKVNFTKLPYRHSIRYEGRFNWKTMVDGYQECLHCQYTHPSFSIYYPPTSYAVHNHQNFSQHIADPDRPDDGLFLYFFPNCTLNVYGGGMSSFRVCPTDDPNVTRMEFDYYHMESGEKFDEYFRFVRQVAMEDYELCEQAQNNLTKGIYSEGILNPEKENGVSFYQSRVFELHTLLESLTIFGRAHMQASGDNRVSARFFMLFGFAHKKLPPCRKSEADLVKSCGPQVIVKMIMERLSSALSPALSTPVLIALLVGLAFLQALSRPWLGTHKSRHRTESKAFDLGPAQEGNEIVVSKESDFPEDWWTGSNVFELERRAIFGKRWLYLAHRSRFSKAGDYHSFEVAGIPIFLVLGKDGIVRAFHNVCRHRAYTITRKDSGSSTVLGCRYHGWSYNTNGQLIKAPHFDNVPGFDKSQNGLFSIHTNTTHTGFIFVNLEARPTVLPVETSSLDSFASRHGIERQSIWLGGRTVEGQFNWKLGLNFQRFIDNSKHEHEVPQPKYNVLLSRLFKPSQICSADIRVFPFTTFHTVEGTTFWYSLSFVPMSEKRTSQYPYT</sequence>
<evidence type="ECO:0000259" key="12">
    <source>
        <dbReference type="PROSITE" id="PS51296"/>
    </source>
</evidence>
<dbReference type="InterPro" id="IPR001663">
    <property type="entry name" value="Rng_hydr_dOase-A"/>
</dbReference>
<dbReference type="UniPathway" id="UPA00529">
    <property type="reaction ID" value="UER00430"/>
</dbReference>
<gene>
    <name evidence="13" type="ORF">ASPCADRAFT_9998</name>
</gene>
<evidence type="ECO:0000256" key="1">
    <source>
        <dbReference type="ARBA" id="ARBA00002149"/>
    </source>
</evidence>
<name>A0A1R3R9P4_ASPC5</name>
<protein>
    <recommendedName>
        <fullName evidence="5">Choline monooxygenase, chloroplastic</fullName>
        <ecNumber evidence="4">1.14.15.7</ecNumber>
    </recommendedName>
</protein>
<dbReference type="SUPFAM" id="SSF55961">
    <property type="entry name" value="Bet v1-like"/>
    <property type="match status" value="1"/>
</dbReference>
<dbReference type="PRINTS" id="PR00090">
    <property type="entry name" value="RNGDIOXGNASE"/>
</dbReference>
<dbReference type="Gene3D" id="3.90.380.10">
    <property type="entry name" value="Naphthalene 1,2-dioxygenase Alpha Subunit, Chain A, domain 1"/>
    <property type="match status" value="2"/>
</dbReference>
<evidence type="ECO:0000313" key="13">
    <source>
        <dbReference type="EMBL" id="OOF91198.1"/>
    </source>
</evidence>
<dbReference type="CDD" id="cd03469">
    <property type="entry name" value="Rieske_RO_Alpha_N"/>
    <property type="match status" value="1"/>
</dbReference>
<dbReference type="PANTHER" id="PTHR43756:SF6">
    <property type="entry name" value="CLUSTER-BINDING PROTEIN, PUTATIVE (AFU_ORTHOLOGUE AFUA_6G03920)-RELATED"/>
    <property type="match status" value="1"/>
</dbReference>
<dbReference type="EMBL" id="KV907512">
    <property type="protein sequence ID" value="OOF91198.1"/>
    <property type="molecule type" value="Genomic_DNA"/>
</dbReference>
<keyword evidence="7" id="KW-0479">Metal-binding</keyword>
<comment type="similarity">
    <text evidence="3">Belongs to the choline monooxygenase family.</text>
</comment>
<evidence type="ECO:0000256" key="7">
    <source>
        <dbReference type="ARBA" id="ARBA00022723"/>
    </source>
</evidence>
<evidence type="ECO:0000256" key="9">
    <source>
        <dbReference type="ARBA" id="ARBA00023004"/>
    </source>
</evidence>
<comment type="catalytic activity">
    <reaction evidence="11">
        <text>choline + 2 reduced [2Fe-2S]-[ferredoxin] + O2 + 2 H(+) = betaine aldehyde hydrate + 2 oxidized [2Fe-2S]-[ferredoxin] + H2O</text>
        <dbReference type="Rhea" id="RHEA:17769"/>
        <dbReference type="Rhea" id="RHEA-COMP:10000"/>
        <dbReference type="Rhea" id="RHEA-COMP:10001"/>
        <dbReference type="ChEBI" id="CHEBI:15354"/>
        <dbReference type="ChEBI" id="CHEBI:15377"/>
        <dbReference type="ChEBI" id="CHEBI:15378"/>
        <dbReference type="ChEBI" id="CHEBI:15379"/>
        <dbReference type="ChEBI" id="CHEBI:15870"/>
        <dbReference type="ChEBI" id="CHEBI:33737"/>
        <dbReference type="ChEBI" id="CHEBI:33738"/>
        <dbReference type="EC" id="1.14.15.7"/>
    </reaction>
</comment>
<evidence type="ECO:0000256" key="5">
    <source>
        <dbReference type="ARBA" id="ARBA00014931"/>
    </source>
</evidence>
<evidence type="ECO:0000256" key="10">
    <source>
        <dbReference type="ARBA" id="ARBA00023014"/>
    </source>
</evidence>